<dbReference type="RefSeq" id="WP_074242005.1">
    <property type="nucleotide sequence ID" value="NZ_FSRA01000002.1"/>
</dbReference>
<feature type="transmembrane region" description="Helical" evidence="5">
    <location>
        <begin position="117"/>
        <end position="136"/>
    </location>
</feature>
<evidence type="ECO:0000256" key="4">
    <source>
        <dbReference type="ARBA" id="ARBA00023136"/>
    </source>
</evidence>
<dbReference type="Proteomes" id="UP000185003">
    <property type="component" value="Unassembled WGS sequence"/>
</dbReference>
<dbReference type="STRING" id="536979.SAMN04488055_4695"/>
<evidence type="ECO:0000313" key="7">
    <source>
        <dbReference type="EMBL" id="SIO49337.1"/>
    </source>
</evidence>
<reference evidence="8" key="1">
    <citation type="submission" date="2016-11" db="EMBL/GenBank/DDBJ databases">
        <authorList>
            <person name="Varghese N."/>
            <person name="Submissions S."/>
        </authorList>
    </citation>
    <scope>NUCLEOTIDE SEQUENCE [LARGE SCALE GENOMIC DNA]</scope>
    <source>
        <strain evidence="8">DSM 24787</strain>
    </source>
</reference>
<dbReference type="GO" id="GO:0016020">
    <property type="term" value="C:membrane"/>
    <property type="evidence" value="ECO:0007669"/>
    <property type="project" value="UniProtKB-SubCell"/>
</dbReference>
<evidence type="ECO:0000256" key="2">
    <source>
        <dbReference type="ARBA" id="ARBA00022692"/>
    </source>
</evidence>
<protein>
    <submittedName>
        <fullName evidence="7">DoxX-like family protein</fullName>
    </submittedName>
</protein>
<keyword evidence="2 5" id="KW-0812">Transmembrane</keyword>
<evidence type="ECO:0000256" key="3">
    <source>
        <dbReference type="ARBA" id="ARBA00022989"/>
    </source>
</evidence>
<evidence type="ECO:0000259" key="6">
    <source>
        <dbReference type="Pfam" id="PF07291"/>
    </source>
</evidence>
<organism evidence="7 8">
    <name type="scientific">Chitinophaga niabensis</name>
    <dbReference type="NCBI Taxonomy" id="536979"/>
    <lineage>
        <taxon>Bacteria</taxon>
        <taxon>Pseudomonadati</taxon>
        <taxon>Bacteroidota</taxon>
        <taxon>Chitinophagia</taxon>
        <taxon>Chitinophagales</taxon>
        <taxon>Chitinophagaceae</taxon>
        <taxon>Chitinophaga</taxon>
    </lineage>
</organism>
<evidence type="ECO:0000313" key="8">
    <source>
        <dbReference type="Proteomes" id="UP000185003"/>
    </source>
</evidence>
<dbReference type="GO" id="GO:0030416">
    <property type="term" value="P:methylamine metabolic process"/>
    <property type="evidence" value="ECO:0007669"/>
    <property type="project" value="InterPro"/>
</dbReference>
<name>A0A1N6JYY1_9BACT</name>
<feature type="transmembrane region" description="Helical" evidence="5">
    <location>
        <begin position="74"/>
        <end position="97"/>
    </location>
</feature>
<evidence type="ECO:0000256" key="1">
    <source>
        <dbReference type="ARBA" id="ARBA00004141"/>
    </source>
</evidence>
<keyword evidence="3 5" id="KW-1133">Transmembrane helix</keyword>
<keyword evidence="8" id="KW-1185">Reference proteome</keyword>
<dbReference type="EMBL" id="FSRA01000002">
    <property type="protein sequence ID" value="SIO49337.1"/>
    <property type="molecule type" value="Genomic_DNA"/>
</dbReference>
<keyword evidence="4 5" id="KW-0472">Membrane</keyword>
<gene>
    <name evidence="7" type="ORF">SAMN04488055_4695</name>
</gene>
<feature type="transmembrane region" description="Helical" evidence="5">
    <location>
        <begin position="44"/>
        <end position="67"/>
    </location>
</feature>
<feature type="transmembrane region" description="Helical" evidence="5">
    <location>
        <begin position="7"/>
        <end position="24"/>
    </location>
</feature>
<dbReference type="OrthoDB" id="680026at2"/>
<comment type="subcellular location">
    <subcellularLocation>
        <location evidence="1">Membrane</location>
        <topology evidence="1">Multi-pass membrane protein</topology>
    </subcellularLocation>
</comment>
<sequence length="153" mass="17218">MKISKIIIELIAALLIVLWIYTGLNKMMDYSTFKTQLGRSPFIQSLAGFIAIALPVGEIILASLLVFKKTRKLGLYLSFGLMFLFTGYIWLMLNYAYDLPCSCGGVLAKLSWGDHLIFNSGFTILSLIGIILSEIYQTALLRKERILETKVQL</sequence>
<proteinExistence type="predicted"/>
<feature type="domain" description="Methylamine utilisation protein MauE" evidence="6">
    <location>
        <begin position="5"/>
        <end position="131"/>
    </location>
</feature>
<dbReference type="AlphaFoldDB" id="A0A1N6JYY1"/>
<dbReference type="InterPro" id="IPR009908">
    <property type="entry name" value="Methylamine_util_MauE"/>
</dbReference>
<evidence type="ECO:0000256" key="5">
    <source>
        <dbReference type="SAM" id="Phobius"/>
    </source>
</evidence>
<accession>A0A1N6JYY1</accession>
<dbReference type="Pfam" id="PF07291">
    <property type="entry name" value="MauE"/>
    <property type="match status" value="1"/>
</dbReference>